<dbReference type="SUPFAM" id="SSF56784">
    <property type="entry name" value="HAD-like"/>
    <property type="match status" value="1"/>
</dbReference>
<dbReference type="GO" id="GO:0000287">
    <property type="term" value="F:magnesium ion binding"/>
    <property type="evidence" value="ECO:0007669"/>
    <property type="project" value="TreeGrafter"/>
</dbReference>
<evidence type="ECO:0000313" key="2">
    <source>
        <dbReference type="Proteomes" id="UP000075391"/>
    </source>
</evidence>
<proteinExistence type="predicted"/>
<dbReference type="GO" id="GO:0005829">
    <property type="term" value="C:cytosol"/>
    <property type="evidence" value="ECO:0007669"/>
    <property type="project" value="TreeGrafter"/>
</dbReference>
<dbReference type="InterPro" id="IPR036412">
    <property type="entry name" value="HAD-like_sf"/>
</dbReference>
<protein>
    <submittedName>
        <fullName evidence="1">HAD family hydrolase</fullName>
    </submittedName>
</protein>
<reference evidence="1 2" key="1">
    <citation type="submission" date="2016-03" db="EMBL/GenBank/DDBJ databases">
        <authorList>
            <person name="Ploux O."/>
        </authorList>
    </citation>
    <scope>NUCLEOTIDE SEQUENCE [LARGE SCALE GENOMIC DNA]</scope>
    <source>
        <strain evidence="1 2">BER2</strain>
    </source>
</reference>
<organism evidence="1 2">
    <name type="scientific">Bdellovibrio bacteriovorus</name>
    <dbReference type="NCBI Taxonomy" id="959"/>
    <lineage>
        <taxon>Bacteria</taxon>
        <taxon>Pseudomonadati</taxon>
        <taxon>Bdellovibrionota</taxon>
        <taxon>Bdellovibrionia</taxon>
        <taxon>Bdellovibrionales</taxon>
        <taxon>Pseudobdellovibrionaceae</taxon>
        <taxon>Bdellovibrio</taxon>
    </lineage>
</organism>
<dbReference type="Gene3D" id="3.40.50.1000">
    <property type="entry name" value="HAD superfamily/HAD-like"/>
    <property type="match status" value="2"/>
</dbReference>
<accession>A0A150WKL3</accession>
<dbReference type="AlphaFoldDB" id="A0A150WKL3"/>
<dbReference type="InterPro" id="IPR006379">
    <property type="entry name" value="HAD-SF_hydro_IIB"/>
</dbReference>
<comment type="caution">
    <text evidence="1">The sequence shown here is derived from an EMBL/GenBank/DDBJ whole genome shotgun (WGS) entry which is preliminary data.</text>
</comment>
<dbReference type="Proteomes" id="UP000075391">
    <property type="component" value="Unassembled WGS sequence"/>
</dbReference>
<dbReference type="InterPro" id="IPR023214">
    <property type="entry name" value="HAD_sf"/>
</dbReference>
<dbReference type="OrthoDB" id="5290524at2"/>
<dbReference type="PANTHER" id="PTHR10000">
    <property type="entry name" value="PHOSPHOSERINE PHOSPHATASE"/>
    <property type="match status" value="1"/>
</dbReference>
<evidence type="ECO:0000313" key="1">
    <source>
        <dbReference type="EMBL" id="KYG64432.1"/>
    </source>
</evidence>
<dbReference type="PANTHER" id="PTHR10000:SF8">
    <property type="entry name" value="HAD SUPERFAMILY HYDROLASE-LIKE, TYPE 3"/>
    <property type="match status" value="1"/>
</dbReference>
<keyword evidence="1" id="KW-0378">Hydrolase</keyword>
<dbReference type="NCBIfam" id="TIGR01484">
    <property type="entry name" value="HAD-SF-IIB"/>
    <property type="match status" value="1"/>
</dbReference>
<name>A0A150WKL3_BDEBC</name>
<sequence length="258" mass="29134">MQNVSHFSEQLQFLLTDIDDTLTDEGLLGPEAYTALWKLHEAGIHVIPVTGRPAGWCEMIARVWPVSGIVGENGGFYFRYHGKKMHRHFFFDEKTQSENRKKLNALEKEILQKVPGCDLASDQFCRLMDLAIDFCEDVPALPRTEVQKIVDIFHSHGAQAKVSSIHVNGWFGAYDKLTMSLKFLQKEFSVTADEAKKVCGFSGDSPNDEPMFAYFPHSFAVANIQNFIDQIKNKPTYVTQQRGGLGFTEIANAILKQK</sequence>
<dbReference type="GO" id="GO:0016791">
    <property type="term" value="F:phosphatase activity"/>
    <property type="evidence" value="ECO:0007669"/>
    <property type="project" value="TreeGrafter"/>
</dbReference>
<dbReference type="RefSeq" id="WP_063243418.1">
    <property type="nucleotide sequence ID" value="NZ_CP168967.1"/>
</dbReference>
<dbReference type="EMBL" id="LUKF01000012">
    <property type="protein sequence ID" value="KYG64432.1"/>
    <property type="molecule type" value="Genomic_DNA"/>
</dbReference>
<gene>
    <name evidence="1" type="ORF">AZI85_03145</name>
</gene>
<dbReference type="Pfam" id="PF08282">
    <property type="entry name" value="Hydrolase_3"/>
    <property type="match status" value="1"/>
</dbReference>